<comment type="caution">
    <text evidence="10">The sequence shown here is derived from an EMBL/GenBank/DDBJ whole genome shotgun (WGS) entry which is preliminary data.</text>
</comment>
<dbReference type="InterPro" id="IPR015943">
    <property type="entry name" value="WD40/YVTN_repeat-like_dom_sf"/>
</dbReference>
<dbReference type="STRING" id="765915.A0A1Y2I040"/>
<dbReference type="Gene3D" id="2.130.10.10">
    <property type="entry name" value="YVTN repeat-like/Quinoprotein amine dehydrogenase"/>
    <property type="match status" value="1"/>
</dbReference>
<dbReference type="AlphaFoldDB" id="A0A1Y2I040"/>
<dbReference type="Proteomes" id="UP000193411">
    <property type="component" value="Unassembled WGS sequence"/>
</dbReference>
<comment type="similarity">
    <text evidence="2">Belongs to the cyclophilin-type PPIase family.</text>
</comment>
<dbReference type="GO" id="GO:0005634">
    <property type="term" value="C:nucleus"/>
    <property type="evidence" value="ECO:0007669"/>
    <property type="project" value="UniProtKB-ARBA"/>
</dbReference>
<keyword evidence="4" id="KW-0853">WD repeat</keyword>
<dbReference type="PRINTS" id="PR00153">
    <property type="entry name" value="CSAPPISMRASE"/>
</dbReference>
<accession>A0A1Y2I040</accession>
<evidence type="ECO:0000313" key="11">
    <source>
        <dbReference type="Proteomes" id="UP000193411"/>
    </source>
</evidence>
<dbReference type="OrthoDB" id="10264753at2759"/>
<dbReference type="EMBL" id="MCFL01000003">
    <property type="protein sequence ID" value="ORZ40216.1"/>
    <property type="molecule type" value="Genomic_DNA"/>
</dbReference>
<evidence type="ECO:0000256" key="3">
    <source>
        <dbReference type="ARBA" id="ARBA00013194"/>
    </source>
</evidence>
<evidence type="ECO:0000256" key="5">
    <source>
        <dbReference type="ARBA" id="ARBA00022737"/>
    </source>
</evidence>
<protein>
    <recommendedName>
        <fullName evidence="3">peptidylprolyl isomerase</fullName>
        <ecNumber evidence="3">5.2.1.8</ecNumber>
    </recommendedName>
</protein>
<evidence type="ECO:0000256" key="8">
    <source>
        <dbReference type="SAM" id="MobiDB-lite"/>
    </source>
</evidence>
<keyword evidence="7 10" id="KW-0413">Isomerase</keyword>
<dbReference type="InterPro" id="IPR002130">
    <property type="entry name" value="Cyclophilin-type_PPIase_dom"/>
</dbReference>
<feature type="region of interest" description="Disordered" evidence="8">
    <location>
        <begin position="1"/>
        <end position="21"/>
    </location>
</feature>
<dbReference type="PANTHER" id="PTHR45625">
    <property type="entry name" value="PEPTIDYL-PROLYL CIS-TRANS ISOMERASE-RELATED"/>
    <property type="match status" value="1"/>
</dbReference>
<sequence>MSDSSDEDVGPMPASLTGSAEAASVEAARRKRAKFNAAQERIYLNQLPCTELYEQSYMHRDVLTYTLVTKTEFIITASVDGHLKFWKTTADGIEFVKHFRAHLDEICGISANSQGTLLATISPSKELKIFDVTNFDMINMVSLPFVPSTVTWAFETTSPFSMLAVSDADSGDIHMFDGKGDGSILHTVKLHKHPVAVMNYNARFNTVISIDASGMMEYWSPDPPAFTLPTRGIDFAYKSDTDLFEFKRNKNSVPSSLEFSPNGHLFVTYGLSDRTVRVWKFATGKLMRKYDESLQVISEMQQAGTAITRLDDMEFGRRMAIERELEASVQARRYVNAVFDISSEFVLYPTLLGIKIVHVGASRVSALVGGAETLRVLHLALYQGAPKKKKVQTLQMAASENPALQEAGLVDPILVATAFKKNRFFLFTRREPAEMTGAAVDASAVGRDHFNEKPTKEEQSVATLKTAKAQLASSAVIHTTLGDITIKLFPDHTPKTVENWVGHARGNYYCNHLFHRVIKDFMVQTGCPKGDGTGGESIWGGEFEDEIVAELRHDRPGIVSMANAGPASNGSQFFITTAAAPWLDGKHTVFGRVEKGMDVVHAIEQVQVDKNDRPLKDIKIVNITCKMLS</sequence>
<keyword evidence="6" id="KW-0697">Rotamase</keyword>
<evidence type="ECO:0000259" key="9">
    <source>
        <dbReference type="PROSITE" id="PS50072"/>
    </source>
</evidence>
<dbReference type="Pfam" id="PF00400">
    <property type="entry name" value="WD40"/>
    <property type="match status" value="1"/>
</dbReference>
<name>A0A1Y2I040_9FUNG</name>
<dbReference type="SUPFAM" id="SSF50978">
    <property type="entry name" value="WD40 repeat-like"/>
    <property type="match status" value="1"/>
</dbReference>
<dbReference type="FunFam" id="2.130.10.10:FF:000450">
    <property type="entry name" value="Peptidylprolyl isomerase domain and WD-repeat protein 1"/>
    <property type="match status" value="1"/>
</dbReference>
<feature type="domain" description="PPIase cyclophilin-type" evidence="9">
    <location>
        <begin position="471"/>
        <end position="625"/>
    </location>
</feature>
<evidence type="ECO:0000256" key="1">
    <source>
        <dbReference type="ARBA" id="ARBA00000971"/>
    </source>
</evidence>
<dbReference type="InterPro" id="IPR044666">
    <property type="entry name" value="Cyclophilin_A-like"/>
</dbReference>
<dbReference type="InterPro" id="IPR029000">
    <property type="entry name" value="Cyclophilin-like_dom_sf"/>
</dbReference>
<dbReference type="PROSITE" id="PS50072">
    <property type="entry name" value="CSA_PPIASE_2"/>
    <property type="match status" value="1"/>
</dbReference>
<comment type="catalytic activity">
    <reaction evidence="1">
        <text>[protein]-peptidylproline (omega=180) = [protein]-peptidylproline (omega=0)</text>
        <dbReference type="Rhea" id="RHEA:16237"/>
        <dbReference type="Rhea" id="RHEA-COMP:10747"/>
        <dbReference type="Rhea" id="RHEA-COMP:10748"/>
        <dbReference type="ChEBI" id="CHEBI:83833"/>
        <dbReference type="ChEBI" id="CHEBI:83834"/>
        <dbReference type="EC" id="5.2.1.8"/>
    </reaction>
</comment>
<evidence type="ECO:0000256" key="6">
    <source>
        <dbReference type="ARBA" id="ARBA00023110"/>
    </source>
</evidence>
<proteinExistence type="inferred from homology"/>
<evidence type="ECO:0000313" key="10">
    <source>
        <dbReference type="EMBL" id="ORZ40216.1"/>
    </source>
</evidence>
<dbReference type="EC" id="5.2.1.8" evidence="3"/>
<organism evidence="10 11">
    <name type="scientific">Catenaria anguillulae PL171</name>
    <dbReference type="NCBI Taxonomy" id="765915"/>
    <lineage>
        <taxon>Eukaryota</taxon>
        <taxon>Fungi</taxon>
        <taxon>Fungi incertae sedis</taxon>
        <taxon>Blastocladiomycota</taxon>
        <taxon>Blastocladiomycetes</taxon>
        <taxon>Blastocladiales</taxon>
        <taxon>Catenariaceae</taxon>
        <taxon>Catenaria</taxon>
    </lineage>
</organism>
<keyword evidence="11" id="KW-1185">Reference proteome</keyword>
<keyword evidence="5" id="KW-0677">Repeat</keyword>
<dbReference type="SMART" id="SM00320">
    <property type="entry name" value="WD40"/>
    <property type="match status" value="4"/>
</dbReference>
<evidence type="ECO:0000256" key="2">
    <source>
        <dbReference type="ARBA" id="ARBA00007365"/>
    </source>
</evidence>
<dbReference type="PANTHER" id="PTHR45625:SF4">
    <property type="entry name" value="PEPTIDYLPROLYL ISOMERASE DOMAIN AND WD REPEAT-CONTAINING PROTEIN 1"/>
    <property type="match status" value="1"/>
</dbReference>
<evidence type="ECO:0000256" key="4">
    <source>
        <dbReference type="ARBA" id="ARBA00022574"/>
    </source>
</evidence>
<dbReference type="SUPFAM" id="SSF50891">
    <property type="entry name" value="Cyclophilin-like"/>
    <property type="match status" value="1"/>
</dbReference>
<reference evidence="10 11" key="1">
    <citation type="submission" date="2016-07" db="EMBL/GenBank/DDBJ databases">
        <title>Pervasive Adenine N6-methylation of Active Genes in Fungi.</title>
        <authorList>
            <consortium name="DOE Joint Genome Institute"/>
            <person name="Mondo S.J."/>
            <person name="Dannebaum R.O."/>
            <person name="Kuo R.C."/>
            <person name="Labutti K."/>
            <person name="Haridas S."/>
            <person name="Kuo A."/>
            <person name="Salamov A."/>
            <person name="Ahrendt S.R."/>
            <person name="Lipzen A."/>
            <person name="Sullivan W."/>
            <person name="Andreopoulos W.B."/>
            <person name="Clum A."/>
            <person name="Lindquist E."/>
            <person name="Daum C."/>
            <person name="Ramamoorthy G.K."/>
            <person name="Gryganskyi A."/>
            <person name="Culley D."/>
            <person name="Magnuson J.K."/>
            <person name="James T.Y."/>
            <person name="O'Malley M.A."/>
            <person name="Stajich J.E."/>
            <person name="Spatafora J.W."/>
            <person name="Visel A."/>
            <person name="Grigoriev I.V."/>
        </authorList>
    </citation>
    <scope>NUCLEOTIDE SEQUENCE [LARGE SCALE GENOMIC DNA]</scope>
    <source>
        <strain evidence="10 11">PL171</strain>
    </source>
</reference>
<gene>
    <name evidence="10" type="ORF">BCR44DRAFT_367855</name>
</gene>
<dbReference type="FunFam" id="2.40.100.10:FF:000003">
    <property type="entry name" value="Peptidylprolyl isomerase domain and WD repeat-containing 1"/>
    <property type="match status" value="1"/>
</dbReference>
<dbReference type="InterPro" id="IPR001680">
    <property type="entry name" value="WD40_rpt"/>
</dbReference>
<dbReference type="Gene3D" id="2.40.100.10">
    <property type="entry name" value="Cyclophilin-like"/>
    <property type="match status" value="1"/>
</dbReference>
<dbReference type="Pfam" id="PF00160">
    <property type="entry name" value="Pro_isomerase"/>
    <property type="match status" value="1"/>
</dbReference>
<dbReference type="GO" id="GO:0003755">
    <property type="term" value="F:peptidyl-prolyl cis-trans isomerase activity"/>
    <property type="evidence" value="ECO:0007669"/>
    <property type="project" value="UniProtKB-KW"/>
</dbReference>
<dbReference type="InterPro" id="IPR036322">
    <property type="entry name" value="WD40_repeat_dom_sf"/>
</dbReference>
<evidence type="ECO:0000256" key="7">
    <source>
        <dbReference type="ARBA" id="ARBA00023235"/>
    </source>
</evidence>